<gene>
    <name evidence="1" type="ORF">OBE_09890</name>
</gene>
<evidence type="ECO:0000313" key="1">
    <source>
        <dbReference type="EMBL" id="EKC58663.1"/>
    </source>
</evidence>
<dbReference type="AlphaFoldDB" id="K1SM93"/>
<organism evidence="1">
    <name type="scientific">human gut metagenome</name>
    <dbReference type="NCBI Taxonomy" id="408170"/>
    <lineage>
        <taxon>unclassified sequences</taxon>
        <taxon>metagenomes</taxon>
        <taxon>organismal metagenomes</taxon>
    </lineage>
</organism>
<reference evidence="1" key="1">
    <citation type="journal article" date="2013" name="Environ. Microbiol.">
        <title>Microbiota from the distal guts of lean and obese adolescents exhibit partial functional redundancy besides clear differences in community structure.</title>
        <authorList>
            <person name="Ferrer M."/>
            <person name="Ruiz A."/>
            <person name="Lanza F."/>
            <person name="Haange S.B."/>
            <person name="Oberbach A."/>
            <person name="Till H."/>
            <person name="Bargiela R."/>
            <person name="Campoy C."/>
            <person name="Segura M.T."/>
            <person name="Richter M."/>
            <person name="von Bergen M."/>
            <person name="Seifert J."/>
            <person name="Suarez A."/>
        </authorList>
    </citation>
    <scope>NUCLEOTIDE SEQUENCE</scope>
</reference>
<protein>
    <submittedName>
        <fullName evidence="1">Uncharacterized protein</fullName>
    </submittedName>
</protein>
<feature type="non-terminal residue" evidence="1">
    <location>
        <position position="138"/>
    </location>
</feature>
<sequence length="138" mass="15174">MADKVVPGPVEGSAAVREAVCIHTRKIFDSCRDKDCVEDLRVYPTACSQARLDSALSVRPRSAELLCADVHVKEITFNKGYYTVDVTYFYRVRGETFPGCEPVCGLAIFDKRVMLFGSQASAKVFASDDCCCDPCENG</sequence>
<name>K1SM93_9ZZZZ</name>
<proteinExistence type="predicted"/>
<accession>K1SM93</accession>
<dbReference type="EMBL" id="AJWZ01006824">
    <property type="protein sequence ID" value="EKC58663.1"/>
    <property type="molecule type" value="Genomic_DNA"/>
</dbReference>
<comment type="caution">
    <text evidence="1">The sequence shown here is derived from an EMBL/GenBank/DDBJ whole genome shotgun (WGS) entry which is preliminary data.</text>
</comment>